<feature type="compositionally biased region" description="Basic and acidic residues" evidence="1">
    <location>
        <begin position="1"/>
        <end position="13"/>
    </location>
</feature>
<accession>A0AA88DYJ3</accession>
<organism evidence="2 3">
    <name type="scientific">Ficus carica</name>
    <name type="common">Common fig</name>
    <dbReference type="NCBI Taxonomy" id="3494"/>
    <lineage>
        <taxon>Eukaryota</taxon>
        <taxon>Viridiplantae</taxon>
        <taxon>Streptophyta</taxon>
        <taxon>Embryophyta</taxon>
        <taxon>Tracheophyta</taxon>
        <taxon>Spermatophyta</taxon>
        <taxon>Magnoliopsida</taxon>
        <taxon>eudicotyledons</taxon>
        <taxon>Gunneridae</taxon>
        <taxon>Pentapetalae</taxon>
        <taxon>rosids</taxon>
        <taxon>fabids</taxon>
        <taxon>Rosales</taxon>
        <taxon>Moraceae</taxon>
        <taxon>Ficeae</taxon>
        <taxon>Ficus</taxon>
    </lineage>
</organism>
<evidence type="ECO:0000256" key="1">
    <source>
        <dbReference type="SAM" id="MobiDB-lite"/>
    </source>
</evidence>
<dbReference type="EMBL" id="BTGU01000115">
    <property type="protein sequence ID" value="GMN61649.1"/>
    <property type="molecule type" value="Genomic_DNA"/>
</dbReference>
<comment type="caution">
    <text evidence="2">The sequence shown here is derived from an EMBL/GenBank/DDBJ whole genome shotgun (WGS) entry which is preliminary data.</text>
</comment>
<proteinExistence type="predicted"/>
<reference evidence="2" key="1">
    <citation type="submission" date="2023-07" db="EMBL/GenBank/DDBJ databases">
        <title>draft genome sequence of fig (Ficus carica).</title>
        <authorList>
            <person name="Takahashi T."/>
            <person name="Nishimura K."/>
        </authorList>
    </citation>
    <scope>NUCLEOTIDE SEQUENCE</scope>
</reference>
<dbReference type="Proteomes" id="UP001187192">
    <property type="component" value="Unassembled WGS sequence"/>
</dbReference>
<evidence type="ECO:0000313" key="3">
    <source>
        <dbReference type="Proteomes" id="UP001187192"/>
    </source>
</evidence>
<sequence>MKDQNGVESKEPKPPVAKKGIDRVLNTRVVDGVPNARVEDGVPKDGVDDKVPKDGIVADKENRKGGAREQREWANRKRGKRKKGKRNGTRG</sequence>
<dbReference type="AlphaFoldDB" id="A0AA88DYJ3"/>
<gene>
    <name evidence="2" type="ORF">TIFTF001_030737</name>
</gene>
<evidence type="ECO:0000313" key="2">
    <source>
        <dbReference type="EMBL" id="GMN61649.1"/>
    </source>
</evidence>
<protein>
    <submittedName>
        <fullName evidence="2">Uncharacterized protein</fullName>
    </submittedName>
</protein>
<feature type="compositionally biased region" description="Basic residues" evidence="1">
    <location>
        <begin position="76"/>
        <end position="91"/>
    </location>
</feature>
<feature type="region of interest" description="Disordered" evidence="1">
    <location>
        <begin position="1"/>
        <end position="23"/>
    </location>
</feature>
<name>A0AA88DYJ3_FICCA</name>
<keyword evidence="3" id="KW-1185">Reference proteome</keyword>
<feature type="region of interest" description="Disordered" evidence="1">
    <location>
        <begin position="35"/>
        <end position="91"/>
    </location>
</feature>
<feature type="compositionally biased region" description="Basic and acidic residues" evidence="1">
    <location>
        <begin position="37"/>
        <end position="75"/>
    </location>
</feature>